<keyword evidence="13" id="KW-1185">Reference proteome</keyword>
<dbReference type="RefSeq" id="WP_285805290.1">
    <property type="nucleotide sequence ID" value="NZ_CP127389.1"/>
</dbReference>
<evidence type="ECO:0000259" key="11">
    <source>
        <dbReference type="Pfam" id="PF13954"/>
    </source>
</evidence>
<evidence type="ECO:0000256" key="8">
    <source>
        <dbReference type="ARBA" id="ARBA00023136"/>
    </source>
</evidence>
<dbReference type="Pfam" id="PF13953">
    <property type="entry name" value="PapC_C"/>
    <property type="match status" value="1"/>
</dbReference>
<dbReference type="InterPro" id="IPR043142">
    <property type="entry name" value="PapC-like_C_sf"/>
</dbReference>
<sequence>MKMEKGMDNYFNKSSLYLLIVGGLFTSFNTSADDYYPPNLLNIEGSSQQVTNEDLSVFRESSIAPGHYYVDFFINKNRIFNREVEFALMDDADNKKVLVPLLTADEWYQAGVDIPSELINKDDKFINISLIDHTVGVLDLNRSHYILTIPQKYINENRLQLNEVNNWDSGIPAALVNYSFSSFNRRSNGETNDSYYGNIQSQVNVGAWRFYNYSTWARNENGENRWNTLSNVLSRDIYALKSELQVGDLYSSSQLFDSVKYRGLKLMTDRLMTPYQNRTYAPGVVGIANSESIVTITQNGQIIYKKSVPAGPFNIIDYSPMSSGGNLYINVKGSDGSEKNFIVPFSSIASLERKGEIKYSFSTGKYDSHNSGDGTYLAQTEAFYGLTDYVTLYSGLLVAEKYQSFGLGSGINFGSYGAITADWLYAKSTVNHDESLNGNAFRVNYSKNIELTNTNVSVVGYRHFDANFLNFNDAMEYKDKEYQANDGLKNEYTMSISQPLFSNNSSINLNSIIYKYADGKNISSYNIGFNSSINKINYSIYYTYYDGNRFDNNDKNTYDLSMNISIPLTWNENYVWANYAVSTNNNDQTLHTARLSGTYGERNQASWDVYQGYGNKGVNYSGGLNGSYKTSSAIVNAGYSYSKDRQNLNYGISGAFVATQYGAVLTPSLQQTNALILTKDTAGVEVINGQSVKTNGSGLAVISGMSAYQKNSISIDTKSIPADTEISNNIMSNIIPTKGALILADFDAKKGFKFLLTLETPDKRVIPMGAQADLGQTEKQLVANFNQLYFVADKPQGDIQVSWKADGKTYNCHANYNAKNESPTNGLYILTAECK</sequence>
<evidence type="ECO:0000256" key="6">
    <source>
        <dbReference type="ARBA" id="ARBA00022692"/>
    </source>
</evidence>
<dbReference type="InterPro" id="IPR025949">
    <property type="entry name" value="PapC-like_C"/>
</dbReference>
<dbReference type="Pfam" id="PF13954">
    <property type="entry name" value="PapC_N"/>
    <property type="match status" value="1"/>
</dbReference>
<proteinExistence type="inferred from homology"/>
<feature type="domain" description="PapC N-terminal" evidence="11">
    <location>
        <begin position="49"/>
        <end position="181"/>
    </location>
</feature>
<dbReference type="Proteomes" id="UP001226651">
    <property type="component" value="Chromosome"/>
</dbReference>
<evidence type="ECO:0000256" key="5">
    <source>
        <dbReference type="ARBA" id="ARBA00022558"/>
    </source>
</evidence>
<name>A0ABY8Y8V7_9GAMM</name>
<evidence type="ECO:0000256" key="3">
    <source>
        <dbReference type="ARBA" id="ARBA00022448"/>
    </source>
</evidence>
<gene>
    <name evidence="12" type="ORF">QQS39_01980</name>
</gene>
<dbReference type="InterPro" id="IPR025885">
    <property type="entry name" value="PapC_N"/>
</dbReference>
<dbReference type="SUPFAM" id="SSF141729">
    <property type="entry name" value="FimD N-terminal domain-like"/>
    <property type="match status" value="1"/>
</dbReference>
<evidence type="ECO:0000256" key="2">
    <source>
        <dbReference type="ARBA" id="ARBA00008064"/>
    </source>
</evidence>
<keyword evidence="8" id="KW-0472">Membrane</keyword>
<keyword evidence="5" id="KW-1029">Fimbrium biogenesis</keyword>
<keyword evidence="9" id="KW-0998">Cell outer membrane</keyword>
<keyword evidence="6" id="KW-0812">Transmembrane</keyword>
<dbReference type="InterPro" id="IPR000015">
    <property type="entry name" value="Fimb_usher"/>
</dbReference>
<organism evidence="12 13">
    <name type="scientific">Proteus appendicitidis</name>
    <dbReference type="NCBI Taxonomy" id="3034648"/>
    <lineage>
        <taxon>Bacteria</taxon>
        <taxon>Pseudomonadati</taxon>
        <taxon>Pseudomonadota</taxon>
        <taxon>Gammaproteobacteria</taxon>
        <taxon>Enterobacterales</taxon>
        <taxon>Morganellaceae</taxon>
        <taxon>Proteus</taxon>
    </lineage>
</organism>
<protein>
    <submittedName>
        <fullName evidence="12">Fimbria/pilus outer membrane usher protein</fullName>
    </submittedName>
</protein>
<evidence type="ECO:0000256" key="7">
    <source>
        <dbReference type="ARBA" id="ARBA00022729"/>
    </source>
</evidence>
<reference evidence="12 13" key="1">
    <citation type="submission" date="2023-06" db="EMBL/GenBank/DDBJ databases">
        <title>Proteus appendicitidis sp. nov., isolated from the appendiceal pus of an appendicitis patient in Yongzhou, China.</title>
        <authorList>
            <person name="Cai X."/>
        </authorList>
    </citation>
    <scope>NUCLEOTIDE SEQUENCE [LARGE SCALE GENOMIC DNA]</scope>
    <source>
        <strain evidence="12 13">HZ0627</strain>
    </source>
</reference>
<dbReference type="Gene3D" id="3.10.20.410">
    <property type="match status" value="1"/>
</dbReference>
<evidence type="ECO:0000313" key="12">
    <source>
        <dbReference type="EMBL" id="WIV88801.1"/>
    </source>
</evidence>
<evidence type="ECO:0000256" key="4">
    <source>
        <dbReference type="ARBA" id="ARBA00022452"/>
    </source>
</evidence>
<dbReference type="EMBL" id="CP127389">
    <property type="protein sequence ID" value="WIV88801.1"/>
    <property type="molecule type" value="Genomic_DNA"/>
</dbReference>
<evidence type="ECO:0000313" key="13">
    <source>
        <dbReference type="Proteomes" id="UP001226651"/>
    </source>
</evidence>
<keyword evidence="4" id="KW-1134">Transmembrane beta strand</keyword>
<dbReference type="InterPro" id="IPR042186">
    <property type="entry name" value="FimD_plug_dom"/>
</dbReference>
<dbReference type="Gene3D" id="2.60.40.3110">
    <property type="match status" value="1"/>
</dbReference>
<evidence type="ECO:0000259" key="10">
    <source>
        <dbReference type="Pfam" id="PF13953"/>
    </source>
</evidence>
<dbReference type="InterPro" id="IPR037224">
    <property type="entry name" value="PapC_N_sf"/>
</dbReference>
<dbReference type="PANTHER" id="PTHR30451">
    <property type="entry name" value="OUTER MEMBRANE USHER PROTEIN"/>
    <property type="match status" value="1"/>
</dbReference>
<dbReference type="Gene3D" id="2.60.40.2610">
    <property type="entry name" value="Outer membrane usher protein FimD, plug domain"/>
    <property type="match status" value="1"/>
</dbReference>
<accession>A0ABY8Y8V7</accession>
<keyword evidence="3" id="KW-0813">Transport</keyword>
<comment type="similarity">
    <text evidence="2">Belongs to the fimbrial export usher family.</text>
</comment>
<dbReference type="Gene3D" id="2.60.40.2070">
    <property type="match status" value="1"/>
</dbReference>
<comment type="subcellular location">
    <subcellularLocation>
        <location evidence="1">Cell outer membrane</location>
        <topology evidence="1">Multi-pass membrane protein</topology>
    </subcellularLocation>
</comment>
<keyword evidence="7" id="KW-0732">Signal</keyword>
<evidence type="ECO:0000256" key="9">
    <source>
        <dbReference type="ARBA" id="ARBA00023237"/>
    </source>
</evidence>
<feature type="domain" description="PapC-like C-terminal" evidence="10">
    <location>
        <begin position="755"/>
        <end position="817"/>
    </location>
</feature>
<evidence type="ECO:0000256" key="1">
    <source>
        <dbReference type="ARBA" id="ARBA00004571"/>
    </source>
</evidence>
<dbReference type="Pfam" id="PF00577">
    <property type="entry name" value="Usher"/>
    <property type="match status" value="1"/>
</dbReference>
<dbReference type="PANTHER" id="PTHR30451:SF21">
    <property type="entry name" value="FIMBRIAL USHER DOMAIN-CONTAINING PROTEIN YDET-RELATED"/>
    <property type="match status" value="1"/>
</dbReference>